<reference evidence="19" key="1">
    <citation type="submission" date="2015-07" db="EMBL/GenBank/DDBJ databases">
        <title>Near-Complete Genome Sequence of the Cellulolytic Bacterium Bacteroides (Pseudobacteroides) cellulosolvens ATCC 35603.</title>
        <authorList>
            <person name="Dassa B."/>
            <person name="Utturkar S.M."/>
            <person name="Klingeman D.M."/>
            <person name="Hurt R.A."/>
            <person name="Keller M."/>
            <person name="Xu J."/>
            <person name="Reddy Y.H.K."/>
            <person name="Borovok I."/>
            <person name="Grinberg I.R."/>
            <person name="Lamed R."/>
            <person name="Zhivin O."/>
            <person name="Bayer E.A."/>
            <person name="Brown S.D."/>
        </authorList>
    </citation>
    <scope>NUCLEOTIDE SEQUENCE [LARGE SCALE GENOMIC DNA]</scope>
    <source>
        <strain evidence="19">DSM 2933</strain>
    </source>
</reference>
<evidence type="ECO:0000313" key="18">
    <source>
        <dbReference type="EMBL" id="KNY25091.1"/>
    </source>
</evidence>
<dbReference type="EC" id="2.7.13.3" evidence="4"/>
<evidence type="ECO:0000313" key="19">
    <source>
        <dbReference type="Proteomes" id="UP000036923"/>
    </source>
</evidence>
<gene>
    <name evidence="18" type="ORF">Bccel_0348</name>
</gene>
<dbReference type="CDD" id="cd16917">
    <property type="entry name" value="HATPase_UhpB-NarQ-NarX-like"/>
    <property type="match status" value="1"/>
</dbReference>
<evidence type="ECO:0000259" key="17">
    <source>
        <dbReference type="PROSITE" id="PS50109"/>
    </source>
</evidence>
<keyword evidence="16" id="KW-0175">Coiled coil</keyword>
<dbReference type="RefSeq" id="WP_036946257.1">
    <property type="nucleotide sequence ID" value="NZ_KN050763.1"/>
</dbReference>
<dbReference type="Gene3D" id="1.20.5.1930">
    <property type="match status" value="1"/>
</dbReference>
<organism evidence="18 19">
    <name type="scientific">Pseudobacteroides cellulosolvens ATCC 35603 = DSM 2933</name>
    <dbReference type="NCBI Taxonomy" id="398512"/>
    <lineage>
        <taxon>Bacteria</taxon>
        <taxon>Bacillati</taxon>
        <taxon>Bacillota</taxon>
        <taxon>Clostridia</taxon>
        <taxon>Eubacteriales</taxon>
        <taxon>Oscillospiraceae</taxon>
        <taxon>Pseudobacteroides</taxon>
    </lineage>
</organism>
<dbReference type="EMBL" id="LGTC01000001">
    <property type="protein sequence ID" value="KNY25091.1"/>
    <property type="molecule type" value="Genomic_DNA"/>
</dbReference>
<comment type="catalytic activity">
    <reaction evidence="1">
        <text>ATP + protein L-histidine = ADP + protein N-phospho-L-histidine.</text>
        <dbReference type="EC" id="2.7.13.3"/>
    </reaction>
</comment>
<evidence type="ECO:0000256" key="5">
    <source>
        <dbReference type="ARBA" id="ARBA00017322"/>
    </source>
</evidence>
<dbReference type="Gene3D" id="3.30.565.10">
    <property type="entry name" value="Histidine kinase-like ATPase, C-terminal domain"/>
    <property type="match status" value="1"/>
</dbReference>
<keyword evidence="19" id="KW-1185">Reference proteome</keyword>
<comment type="cofactor">
    <cofactor evidence="2">
        <name>[4Fe-4S] cluster</name>
        <dbReference type="ChEBI" id="CHEBI:49883"/>
    </cofactor>
</comment>
<evidence type="ECO:0000256" key="4">
    <source>
        <dbReference type="ARBA" id="ARBA00012438"/>
    </source>
</evidence>
<evidence type="ECO:0000256" key="12">
    <source>
        <dbReference type="ARBA" id="ARBA00023012"/>
    </source>
</evidence>
<dbReference type="PANTHER" id="PTHR24421">
    <property type="entry name" value="NITRATE/NITRITE SENSOR PROTEIN NARX-RELATED"/>
    <property type="match status" value="1"/>
</dbReference>
<evidence type="ECO:0000256" key="13">
    <source>
        <dbReference type="ARBA" id="ARBA00023014"/>
    </source>
</evidence>
<dbReference type="Pfam" id="PF05384">
    <property type="entry name" value="DegS"/>
    <property type="match status" value="1"/>
</dbReference>
<evidence type="ECO:0000256" key="10">
    <source>
        <dbReference type="ARBA" id="ARBA00022777"/>
    </source>
</evidence>
<feature type="domain" description="Histidine kinase" evidence="17">
    <location>
        <begin position="183"/>
        <end position="384"/>
    </location>
</feature>
<dbReference type="GO" id="GO:0005737">
    <property type="term" value="C:cytoplasm"/>
    <property type="evidence" value="ECO:0007669"/>
    <property type="project" value="UniProtKB-SubCell"/>
</dbReference>
<keyword evidence="6" id="KW-0004">4Fe-4S</keyword>
<dbReference type="PATRIC" id="fig|398512.5.peg.366"/>
<dbReference type="InterPro" id="IPR008595">
    <property type="entry name" value="DegS"/>
</dbReference>
<evidence type="ECO:0000256" key="8">
    <source>
        <dbReference type="ARBA" id="ARBA00022679"/>
    </source>
</evidence>
<comment type="caution">
    <text evidence="18">The sequence shown here is derived from an EMBL/GenBank/DDBJ whole genome shotgun (WGS) entry which is preliminary data.</text>
</comment>
<dbReference type="InterPro" id="IPR016381">
    <property type="entry name" value="Sig_transdc_His_kinase_DegS"/>
</dbReference>
<name>A0A0L6JGU9_9FIRM</name>
<dbReference type="STRING" id="398512.Bccel_0348"/>
<evidence type="ECO:0000256" key="9">
    <source>
        <dbReference type="ARBA" id="ARBA00022723"/>
    </source>
</evidence>
<evidence type="ECO:0000256" key="1">
    <source>
        <dbReference type="ARBA" id="ARBA00000085"/>
    </source>
</evidence>
<dbReference type="Pfam" id="PF07730">
    <property type="entry name" value="HisKA_3"/>
    <property type="match status" value="1"/>
</dbReference>
<evidence type="ECO:0000256" key="14">
    <source>
        <dbReference type="ARBA" id="ARBA00024827"/>
    </source>
</evidence>
<evidence type="ECO:0000256" key="16">
    <source>
        <dbReference type="SAM" id="Coils"/>
    </source>
</evidence>
<dbReference type="PRINTS" id="PR00344">
    <property type="entry name" value="BCTRLSENSOR"/>
</dbReference>
<sequence length="393" mass="45283">MANYKFDASKMDEIIKKVVDAINGSKKEICEIAEGARKEHKNLVAELELLKTEAAELIKEVDEIEKELQNSRKKLMVVNKNFEKFSQEELKQAYEKADNLRIELVIKREKEKYFIKRRNDLEVRIKEVLKTVQRADNLMAHVGVAMEYLCGDLINLGNQIEDMQQRQVWGFRIIKAQEDERQRVAREIHDGPAQSMSNVVLKAEICEKLIDVDIEKARFELQNLKRIVRESLVDVRKIIYNLRPMSLDDLGLVPTLQRYISTFQEENKIDVLFKSRGSISDIRSVISLTVFRIVQEALNNIRKHAKANSVSVNIEFIEDKLRLSINDDGVGFDVESLKVKHEDIESGFGLFSMKERVELLDGEFNISSRTGSGTRLSIMIPLKQNEGDADENN</sequence>
<dbReference type="GO" id="GO:0046872">
    <property type="term" value="F:metal ion binding"/>
    <property type="evidence" value="ECO:0007669"/>
    <property type="project" value="UniProtKB-KW"/>
</dbReference>
<keyword evidence="11" id="KW-0408">Iron</keyword>
<dbReference type="GO" id="GO:0016020">
    <property type="term" value="C:membrane"/>
    <property type="evidence" value="ECO:0007669"/>
    <property type="project" value="InterPro"/>
</dbReference>
<dbReference type="InterPro" id="IPR011712">
    <property type="entry name" value="Sig_transdc_His_kin_sub3_dim/P"/>
</dbReference>
<proteinExistence type="predicted"/>
<dbReference type="GO" id="GO:0046983">
    <property type="term" value="F:protein dimerization activity"/>
    <property type="evidence" value="ECO:0007669"/>
    <property type="project" value="InterPro"/>
</dbReference>
<evidence type="ECO:0000256" key="15">
    <source>
        <dbReference type="ARBA" id="ARBA00030800"/>
    </source>
</evidence>
<dbReference type="GO" id="GO:0051539">
    <property type="term" value="F:4 iron, 4 sulfur cluster binding"/>
    <property type="evidence" value="ECO:0007669"/>
    <property type="project" value="UniProtKB-KW"/>
</dbReference>
<dbReference type="SMART" id="SM00387">
    <property type="entry name" value="HATPase_c"/>
    <property type="match status" value="1"/>
</dbReference>
<dbReference type="InterPro" id="IPR036890">
    <property type="entry name" value="HATPase_C_sf"/>
</dbReference>
<dbReference type="eggNOG" id="COG4585">
    <property type="taxonomic scope" value="Bacteria"/>
</dbReference>
<evidence type="ECO:0000256" key="2">
    <source>
        <dbReference type="ARBA" id="ARBA00001966"/>
    </source>
</evidence>
<dbReference type="PIRSF" id="PIRSF003169">
    <property type="entry name" value="STHK_DegS"/>
    <property type="match status" value="1"/>
</dbReference>
<dbReference type="InterPro" id="IPR005467">
    <property type="entry name" value="His_kinase_dom"/>
</dbReference>
<dbReference type="InterPro" id="IPR003594">
    <property type="entry name" value="HATPase_dom"/>
</dbReference>
<dbReference type="Proteomes" id="UP000036923">
    <property type="component" value="Unassembled WGS sequence"/>
</dbReference>
<protein>
    <recommendedName>
        <fullName evidence="5">Oxygen sensor histidine kinase NreB</fullName>
        <ecNumber evidence="4">2.7.13.3</ecNumber>
    </recommendedName>
    <alternativeName>
        <fullName evidence="15">Nitrogen regulation protein B</fullName>
    </alternativeName>
</protein>
<dbReference type="PROSITE" id="PS50109">
    <property type="entry name" value="HIS_KIN"/>
    <property type="match status" value="1"/>
</dbReference>
<evidence type="ECO:0000256" key="11">
    <source>
        <dbReference type="ARBA" id="ARBA00023004"/>
    </source>
</evidence>
<dbReference type="OrthoDB" id="9781904at2"/>
<comment type="function">
    <text evidence="14">Member of the two-component regulatory system NreB/NreC involved in the control of dissimilatory nitrate/nitrite reduction in response to oxygen. NreB functions as a direct oxygen sensor histidine kinase which is autophosphorylated, in the absence of oxygen, probably at the conserved histidine residue, and transfers its phosphate group probably to a conserved aspartate residue of NreC. NreB/NreC activates the expression of the nitrate (narGHJI) and nitrite (nir) reductase operons, as well as the putative nitrate transporter gene narT.</text>
</comment>
<comment type="subcellular location">
    <subcellularLocation>
        <location evidence="3">Cytoplasm</location>
    </subcellularLocation>
</comment>
<accession>A0A0L6JGU9</accession>
<dbReference type="InterPro" id="IPR004358">
    <property type="entry name" value="Sig_transdc_His_kin-like_C"/>
</dbReference>
<evidence type="ECO:0000256" key="6">
    <source>
        <dbReference type="ARBA" id="ARBA00022485"/>
    </source>
</evidence>
<dbReference type="AlphaFoldDB" id="A0A0L6JGU9"/>
<keyword evidence="9" id="KW-0479">Metal-binding</keyword>
<keyword evidence="7" id="KW-0963">Cytoplasm</keyword>
<evidence type="ECO:0000256" key="7">
    <source>
        <dbReference type="ARBA" id="ARBA00022490"/>
    </source>
</evidence>
<keyword evidence="8" id="KW-0808">Transferase</keyword>
<keyword evidence="12" id="KW-0902">Two-component regulatory system</keyword>
<feature type="coiled-coil region" evidence="16">
    <location>
        <begin position="33"/>
        <end position="138"/>
    </location>
</feature>
<keyword evidence="13" id="KW-0411">Iron-sulfur</keyword>
<evidence type="ECO:0000256" key="3">
    <source>
        <dbReference type="ARBA" id="ARBA00004496"/>
    </source>
</evidence>
<dbReference type="InterPro" id="IPR050482">
    <property type="entry name" value="Sensor_HK_TwoCompSys"/>
</dbReference>
<dbReference type="PANTHER" id="PTHR24421:SF55">
    <property type="entry name" value="SENSOR HISTIDINE KINASE YDFH"/>
    <property type="match status" value="1"/>
</dbReference>
<dbReference type="GO" id="GO:0000155">
    <property type="term" value="F:phosphorelay sensor kinase activity"/>
    <property type="evidence" value="ECO:0007669"/>
    <property type="project" value="InterPro"/>
</dbReference>
<dbReference type="Pfam" id="PF02518">
    <property type="entry name" value="HATPase_c"/>
    <property type="match status" value="1"/>
</dbReference>
<dbReference type="SUPFAM" id="SSF55874">
    <property type="entry name" value="ATPase domain of HSP90 chaperone/DNA topoisomerase II/histidine kinase"/>
    <property type="match status" value="1"/>
</dbReference>
<keyword evidence="10 18" id="KW-0418">Kinase</keyword>